<dbReference type="SUPFAM" id="SSF82708">
    <property type="entry name" value="R3H domain"/>
    <property type="match status" value="1"/>
</dbReference>
<dbReference type="PANTHER" id="PTHR35800:SF1">
    <property type="entry name" value="RNA-BINDING PROTEIN KHPB"/>
    <property type="match status" value="1"/>
</dbReference>
<proteinExistence type="predicted"/>
<dbReference type="InterPro" id="IPR034079">
    <property type="entry name" value="R3H_KhpB"/>
</dbReference>
<dbReference type="SMART" id="SM00393">
    <property type="entry name" value="R3H"/>
    <property type="match status" value="1"/>
</dbReference>
<dbReference type="PANTHER" id="PTHR35800">
    <property type="entry name" value="PROTEIN JAG"/>
    <property type="match status" value="1"/>
</dbReference>
<dbReference type="Pfam" id="PF01424">
    <property type="entry name" value="R3H"/>
    <property type="match status" value="1"/>
</dbReference>
<dbReference type="PROSITE" id="PS51061">
    <property type="entry name" value="R3H"/>
    <property type="match status" value="1"/>
</dbReference>
<dbReference type="InterPro" id="IPR015946">
    <property type="entry name" value="KH_dom-like_a/b"/>
</dbReference>
<protein>
    <recommendedName>
        <fullName evidence="1">R3H domain-containing protein</fullName>
    </recommendedName>
</protein>
<evidence type="ECO:0000313" key="3">
    <source>
        <dbReference type="Proteomes" id="UP000178977"/>
    </source>
</evidence>
<sequence>MRAEIEERSLPDLSIPYLNIITDEARFLIGTRARNLVALEYLLKRIIERVTGEERAHFFLDVNGYRFHELEELKAEAKNTAKRVRLYRTEIVLKPMSPFERRIVHMALAEYPDITTQSIGDGDARRIVIKPYP</sequence>
<dbReference type="InterPro" id="IPR036867">
    <property type="entry name" value="R3H_dom_sf"/>
</dbReference>
<evidence type="ECO:0000259" key="1">
    <source>
        <dbReference type="PROSITE" id="PS51061"/>
    </source>
</evidence>
<dbReference type="GO" id="GO:0003723">
    <property type="term" value="F:RNA binding"/>
    <property type="evidence" value="ECO:0007669"/>
    <property type="project" value="InterPro"/>
</dbReference>
<dbReference type="STRING" id="1802281.A3A44_03085"/>
<reference evidence="2 3" key="1">
    <citation type="journal article" date="2016" name="Nat. Commun.">
        <title>Thousands of microbial genomes shed light on interconnected biogeochemical processes in an aquifer system.</title>
        <authorList>
            <person name="Anantharaman K."/>
            <person name="Brown C.T."/>
            <person name="Hug L.A."/>
            <person name="Sharon I."/>
            <person name="Castelle C.J."/>
            <person name="Probst A.J."/>
            <person name="Thomas B.C."/>
            <person name="Singh A."/>
            <person name="Wilkins M.J."/>
            <person name="Karaoz U."/>
            <person name="Brodie E.L."/>
            <person name="Williams K.H."/>
            <person name="Hubbard S.S."/>
            <person name="Banfield J.F."/>
        </authorList>
    </citation>
    <scope>NUCLEOTIDE SEQUENCE [LARGE SCALE GENOMIC DNA]</scope>
</reference>
<evidence type="ECO:0000313" key="2">
    <source>
        <dbReference type="EMBL" id="OHA08361.1"/>
    </source>
</evidence>
<organism evidence="2 3">
    <name type="scientific">Candidatus Sungbacteria bacterium RIFCSPLOWO2_01_FULL_60_25</name>
    <dbReference type="NCBI Taxonomy" id="1802281"/>
    <lineage>
        <taxon>Bacteria</taxon>
        <taxon>Candidatus Sungiibacteriota</taxon>
    </lineage>
</organism>
<dbReference type="EMBL" id="MHQT01000042">
    <property type="protein sequence ID" value="OHA08361.1"/>
    <property type="molecule type" value="Genomic_DNA"/>
</dbReference>
<dbReference type="AlphaFoldDB" id="A0A1G2LC03"/>
<name>A0A1G2LC03_9BACT</name>
<dbReference type="InterPro" id="IPR039247">
    <property type="entry name" value="KhpB"/>
</dbReference>
<comment type="caution">
    <text evidence="2">The sequence shown here is derived from an EMBL/GenBank/DDBJ whole genome shotgun (WGS) entry which is preliminary data.</text>
</comment>
<gene>
    <name evidence="2" type="ORF">A3A44_03085</name>
</gene>
<dbReference type="InterPro" id="IPR001374">
    <property type="entry name" value="R3H_dom"/>
</dbReference>
<feature type="domain" description="R3H" evidence="1">
    <location>
        <begin position="67"/>
        <end position="133"/>
    </location>
</feature>
<dbReference type="Proteomes" id="UP000178977">
    <property type="component" value="Unassembled WGS sequence"/>
</dbReference>
<accession>A0A1G2LC03</accession>
<dbReference type="CDD" id="cd02644">
    <property type="entry name" value="R3H_jag"/>
    <property type="match status" value="1"/>
</dbReference>
<dbReference type="Gene3D" id="3.30.300.20">
    <property type="match status" value="1"/>
</dbReference>
<dbReference type="Gene3D" id="3.30.1370.50">
    <property type="entry name" value="R3H-like domain"/>
    <property type="match status" value="1"/>
</dbReference>